<proteinExistence type="predicted"/>
<feature type="domain" description="DUF4704" evidence="1">
    <location>
        <begin position="2"/>
        <end position="141"/>
    </location>
</feature>
<dbReference type="EMBL" id="UZAE01005451">
    <property type="protein sequence ID" value="VDO01662.1"/>
    <property type="molecule type" value="Genomic_DNA"/>
</dbReference>
<reference evidence="4" key="1">
    <citation type="submission" date="2017-02" db="UniProtKB">
        <authorList>
            <consortium name="WormBaseParasite"/>
        </authorList>
    </citation>
    <scope>IDENTIFICATION</scope>
</reference>
<dbReference type="InterPro" id="IPR031570">
    <property type="entry name" value="NBEA/BDCP_DUF4704"/>
</dbReference>
<name>A0A0R3TFG6_RODNA</name>
<keyword evidence="3" id="KW-1185">Reference proteome</keyword>
<dbReference type="Proteomes" id="UP000278807">
    <property type="component" value="Unassembled WGS sequence"/>
</dbReference>
<dbReference type="OrthoDB" id="26681at2759"/>
<dbReference type="STRING" id="102285.A0A0R3TFG6"/>
<organism evidence="4">
    <name type="scientific">Rodentolepis nana</name>
    <name type="common">Dwarf tapeworm</name>
    <name type="synonym">Hymenolepis nana</name>
    <dbReference type="NCBI Taxonomy" id="102285"/>
    <lineage>
        <taxon>Eukaryota</taxon>
        <taxon>Metazoa</taxon>
        <taxon>Spiralia</taxon>
        <taxon>Lophotrochozoa</taxon>
        <taxon>Platyhelminthes</taxon>
        <taxon>Cestoda</taxon>
        <taxon>Eucestoda</taxon>
        <taxon>Cyclophyllidea</taxon>
        <taxon>Hymenolepididae</taxon>
        <taxon>Rodentolepis</taxon>
    </lineage>
</organism>
<dbReference type="WBParaSite" id="HNAJ_0000580701-mRNA-1">
    <property type="protein sequence ID" value="HNAJ_0000580701-mRNA-1"/>
    <property type="gene ID" value="HNAJ_0000580701"/>
</dbReference>
<evidence type="ECO:0000259" key="1">
    <source>
        <dbReference type="Pfam" id="PF15787"/>
    </source>
</evidence>
<protein>
    <submittedName>
        <fullName evidence="4">DUF4704 domain-containing protein</fullName>
    </submittedName>
</protein>
<evidence type="ECO:0000313" key="4">
    <source>
        <dbReference type="WBParaSite" id="HNAJ_0000580701-mRNA-1"/>
    </source>
</evidence>
<dbReference type="AlphaFoldDB" id="A0A0R3TFG6"/>
<reference evidence="2 3" key="2">
    <citation type="submission" date="2018-11" db="EMBL/GenBank/DDBJ databases">
        <authorList>
            <consortium name="Pathogen Informatics"/>
        </authorList>
    </citation>
    <scope>NUCLEOTIDE SEQUENCE [LARGE SCALE GENOMIC DNA]</scope>
</reference>
<evidence type="ECO:0000313" key="3">
    <source>
        <dbReference type="Proteomes" id="UP000278807"/>
    </source>
</evidence>
<gene>
    <name evidence="2" type="ORF">HNAJ_LOCUS5802</name>
</gene>
<dbReference type="Pfam" id="PF15787">
    <property type="entry name" value="DUF4704"/>
    <property type="match status" value="1"/>
</dbReference>
<sequence>MKAYNVFFELLTEDVSLRLTDKILPIPTPTHRIENSALLKTIALLIIHSKRTPEVMLVRQAFLEHLLALCLNSDVNRRSVLQMSVWQDWIIGLASLFPQNEQNSYATATVMEILRCLLFYALRFEFGGWRVWIDTLAILHSRISFEQFRRATHQQVCSHFLDAPH</sequence>
<accession>A0A0R3TFG6</accession>
<evidence type="ECO:0000313" key="2">
    <source>
        <dbReference type="EMBL" id="VDO01662.1"/>
    </source>
</evidence>